<evidence type="ECO:0000313" key="2">
    <source>
        <dbReference type="Proteomes" id="UP001157353"/>
    </source>
</evidence>
<protein>
    <submittedName>
        <fullName evidence="1">Uncharacterized protein</fullName>
    </submittedName>
</protein>
<reference evidence="2" key="1">
    <citation type="journal article" date="2019" name="Int. J. Syst. Evol. Microbiol.">
        <title>The Global Catalogue of Microorganisms (GCM) 10K type strain sequencing project: providing services to taxonomists for standard genome sequencing and annotation.</title>
        <authorList>
            <consortium name="The Broad Institute Genomics Platform"/>
            <consortium name="The Broad Institute Genome Sequencing Center for Infectious Disease"/>
            <person name="Wu L."/>
            <person name="Ma J."/>
        </authorList>
    </citation>
    <scope>NUCLEOTIDE SEQUENCE [LARGE SCALE GENOMIC DNA]</scope>
    <source>
        <strain evidence="2">NBRC 103166</strain>
    </source>
</reference>
<dbReference type="EMBL" id="BSPQ01000001">
    <property type="protein sequence ID" value="GLS89153.1"/>
    <property type="molecule type" value="Genomic_DNA"/>
</dbReference>
<name>A0ABQ6DVV8_9GAMM</name>
<accession>A0ABQ6DVV8</accession>
<sequence>MSYLLKNRTALIDLFTHFNLLEQQQVNQNLNSALPILMPPAEQLRAVLEKNNVGTEYFVSKQCLPLTRFYLAEKAQQKALLLSKERLADLFVSLPIVEATLFKQQIQHAQSAQQQREYPAHLLSANMTHIDKAESAVQFNHRQFNRVQPLDKYCGSDRKYLNCFYYLQAGELFVVHETLTTETSLLLYSELSPLQQLQAQKLVAHLNPTFKSLCELQ</sequence>
<proteinExistence type="predicted"/>
<dbReference type="RefSeq" id="WP_284202268.1">
    <property type="nucleotide sequence ID" value="NZ_BSPQ01000001.1"/>
</dbReference>
<comment type="caution">
    <text evidence="1">The sequence shown here is derived from an EMBL/GenBank/DDBJ whole genome shotgun (WGS) entry which is preliminary data.</text>
</comment>
<gene>
    <name evidence="1" type="ORF">GCM10007916_02200</name>
</gene>
<evidence type="ECO:0000313" key="1">
    <source>
        <dbReference type="EMBL" id="GLS89153.1"/>
    </source>
</evidence>
<dbReference type="Proteomes" id="UP001157353">
    <property type="component" value="Unassembled WGS sequence"/>
</dbReference>
<keyword evidence="2" id="KW-1185">Reference proteome</keyword>
<organism evidence="1 2">
    <name type="scientific">Psychromonas marina</name>
    <dbReference type="NCBI Taxonomy" id="88364"/>
    <lineage>
        <taxon>Bacteria</taxon>
        <taxon>Pseudomonadati</taxon>
        <taxon>Pseudomonadota</taxon>
        <taxon>Gammaproteobacteria</taxon>
        <taxon>Alteromonadales</taxon>
        <taxon>Psychromonadaceae</taxon>
        <taxon>Psychromonas</taxon>
    </lineage>
</organism>